<evidence type="ECO:0000256" key="3">
    <source>
        <dbReference type="ARBA" id="ARBA00022679"/>
    </source>
</evidence>
<keyword evidence="8 9" id="KW-0804">Transcription</keyword>
<evidence type="ECO:0000256" key="5">
    <source>
        <dbReference type="ARBA" id="ARBA00023015"/>
    </source>
</evidence>
<dbReference type="PANTHER" id="PTHR32248">
    <property type="entry name" value="RNA POLYMERASE SIGMA-54 FACTOR"/>
    <property type="match status" value="1"/>
</dbReference>
<sequence length="506" mass="55396">MSLSPKLILRQSQSLVMTPQLMQAIKLLQLSSMDLASYVAQEIESNPLLERAEGEPGGDVDDGDHRGDDAVVSSEPRDGDWMEARLPETRAEIEERFDTDLGNVFPDEAPANRSGGETYTASAWSGVGTGGGEDGDNGVEAYVSADATLIEHLENQLGLTVADARQRMIGRGIIDSVDETGYLSEPLDLIAARLGAPLDEVEVVLRIVQTFDPIGVAARSLEECLTIQLREKNRFDPAMAALMRNLELLARRDLPALRRLCGVDGEDLAEMIAELRALTPKPGLAFGGSPIQPVVPDVMVRSAPDGTWLIELNAETLPRLLVNQSYYATVSRTAKNQGEKQFLAECLQTANWLTRSLEQRARTILKVSAEIVRQQDAFLTHGVHFLRPMNLRAVADAIGMHESTVSRVTANKYVATPRGTFEMKYFFTAAIPSTGRAEAHSAEAVRHRIRQMIEGEAAADVLSDDAIVQALRDSGIDIARRTVAKYREAMGIPSSVQRRREKVSPL</sequence>
<feature type="compositionally biased region" description="Basic and acidic residues" evidence="10">
    <location>
        <begin position="63"/>
        <end position="79"/>
    </location>
</feature>
<keyword evidence="3 9" id="KW-0808">Transferase</keyword>
<proteinExistence type="inferred from homology"/>
<gene>
    <name evidence="13" type="primary">rpoN</name>
    <name evidence="13" type="ORF">ACFPFW_06050</name>
</gene>
<feature type="domain" description="RNA polymerase sigma factor 54 DNA-binding" evidence="11">
    <location>
        <begin position="341"/>
        <end position="500"/>
    </location>
</feature>
<dbReference type="Pfam" id="PF00309">
    <property type="entry name" value="Sigma54_AID"/>
    <property type="match status" value="1"/>
</dbReference>
<keyword evidence="4 9" id="KW-0548">Nucleotidyltransferase</keyword>
<dbReference type="PROSITE" id="PS00717">
    <property type="entry name" value="SIGMA54_1"/>
    <property type="match status" value="1"/>
</dbReference>
<feature type="domain" description="RNA polymerase sigma factor 54 core-binding" evidence="12">
    <location>
        <begin position="140"/>
        <end position="326"/>
    </location>
</feature>
<comment type="function">
    <text evidence="9">Sigma factors are initiation factors that promote the attachment of RNA polymerase to specific initiation sites and are then released.</text>
</comment>
<dbReference type="Pfam" id="PF04552">
    <property type="entry name" value="Sigma54_DBD"/>
    <property type="match status" value="1"/>
</dbReference>
<evidence type="ECO:0000256" key="7">
    <source>
        <dbReference type="ARBA" id="ARBA00023125"/>
    </source>
</evidence>
<dbReference type="NCBIfam" id="NF004596">
    <property type="entry name" value="PRK05932.1-3"/>
    <property type="match status" value="1"/>
</dbReference>
<dbReference type="Gene3D" id="1.10.10.1330">
    <property type="entry name" value="RNA polymerase sigma-54 factor, core-binding domain"/>
    <property type="match status" value="1"/>
</dbReference>
<accession>A0ABV9YXK5</accession>
<dbReference type="PANTHER" id="PTHR32248:SF4">
    <property type="entry name" value="RNA POLYMERASE SIGMA-54 FACTOR"/>
    <property type="match status" value="1"/>
</dbReference>
<dbReference type="PROSITE" id="PS00718">
    <property type="entry name" value="SIGMA54_2"/>
    <property type="match status" value="1"/>
</dbReference>
<dbReference type="NCBIfam" id="NF009118">
    <property type="entry name" value="PRK12469.1"/>
    <property type="match status" value="1"/>
</dbReference>
<dbReference type="Gene3D" id="1.10.10.60">
    <property type="entry name" value="Homeodomain-like"/>
    <property type="match status" value="1"/>
</dbReference>
<evidence type="ECO:0000313" key="14">
    <source>
        <dbReference type="Proteomes" id="UP001595796"/>
    </source>
</evidence>
<dbReference type="PROSITE" id="PS50044">
    <property type="entry name" value="SIGMA54_3"/>
    <property type="match status" value="1"/>
</dbReference>
<dbReference type="Proteomes" id="UP001595796">
    <property type="component" value="Unassembled WGS sequence"/>
</dbReference>
<dbReference type="NCBIfam" id="TIGR02395">
    <property type="entry name" value="rpoN_sigma"/>
    <property type="match status" value="1"/>
</dbReference>
<evidence type="ECO:0000256" key="4">
    <source>
        <dbReference type="ARBA" id="ARBA00022695"/>
    </source>
</evidence>
<reference evidence="14" key="1">
    <citation type="journal article" date="2019" name="Int. J. Syst. Evol. Microbiol.">
        <title>The Global Catalogue of Microorganisms (GCM) 10K type strain sequencing project: providing services to taxonomists for standard genome sequencing and annotation.</title>
        <authorList>
            <consortium name="The Broad Institute Genomics Platform"/>
            <consortium name="The Broad Institute Genome Sequencing Center for Infectious Disease"/>
            <person name="Wu L."/>
            <person name="Ma J."/>
        </authorList>
    </citation>
    <scope>NUCLEOTIDE SEQUENCE [LARGE SCALE GENOMIC DNA]</scope>
    <source>
        <strain evidence="14">CGMCC 1.16444</strain>
    </source>
</reference>
<dbReference type="InterPro" id="IPR007634">
    <property type="entry name" value="RNA_pol_sigma_54_DNA-bd"/>
</dbReference>
<evidence type="ECO:0000256" key="6">
    <source>
        <dbReference type="ARBA" id="ARBA00023082"/>
    </source>
</evidence>
<comment type="caution">
    <text evidence="13">The sequence shown here is derived from an EMBL/GenBank/DDBJ whole genome shotgun (WGS) entry which is preliminary data.</text>
</comment>
<evidence type="ECO:0000256" key="8">
    <source>
        <dbReference type="ARBA" id="ARBA00023163"/>
    </source>
</evidence>
<name>A0ABV9YXK5_9HYPH</name>
<evidence type="ECO:0000256" key="10">
    <source>
        <dbReference type="SAM" id="MobiDB-lite"/>
    </source>
</evidence>
<dbReference type="InterPro" id="IPR000394">
    <property type="entry name" value="RNA_pol_sigma_54"/>
</dbReference>
<comment type="similarity">
    <text evidence="1 9">Belongs to the sigma-54 factor family.</text>
</comment>
<dbReference type="PIRSF" id="PIRSF000774">
    <property type="entry name" value="RpoN"/>
    <property type="match status" value="1"/>
</dbReference>
<evidence type="ECO:0000256" key="1">
    <source>
        <dbReference type="ARBA" id="ARBA00008798"/>
    </source>
</evidence>
<keyword evidence="2 9" id="KW-0240">DNA-directed RNA polymerase</keyword>
<keyword evidence="6 9" id="KW-0731">Sigma factor</keyword>
<evidence type="ECO:0000256" key="2">
    <source>
        <dbReference type="ARBA" id="ARBA00022478"/>
    </source>
</evidence>
<dbReference type="PRINTS" id="PR00045">
    <property type="entry name" value="SIGMA54FCT"/>
</dbReference>
<feature type="region of interest" description="Disordered" evidence="10">
    <location>
        <begin position="47"/>
        <end position="79"/>
    </location>
</feature>
<dbReference type="InterPro" id="IPR038709">
    <property type="entry name" value="RpoN_core-bd_sf"/>
</dbReference>
<evidence type="ECO:0000313" key="13">
    <source>
        <dbReference type="EMBL" id="MFC5067575.1"/>
    </source>
</evidence>
<dbReference type="Pfam" id="PF04963">
    <property type="entry name" value="Sigma54_CBD"/>
    <property type="match status" value="1"/>
</dbReference>
<evidence type="ECO:0000256" key="9">
    <source>
        <dbReference type="PIRNR" id="PIRNR000774"/>
    </source>
</evidence>
<keyword evidence="14" id="KW-1185">Reference proteome</keyword>
<evidence type="ECO:0000259" key="12">
    <source>
        <dbReference type="Pfam" id="PF04963"/>
    </source>
</evidence>
<dbReference type="RefSeq" id="WP_114957063.1">
    <property type="nucleotide sequence ID" value="NZ_JBHSJF010000005.1"/>
</dbReference>
<dbReference type="EMBL" id="JBHSJF010000005">
    <property type="protein sequence ID" value="MFC5067575.1"/>
    <property type="molecule type" value="Genomic_DNA"/>
</dbReference>
<keyword evidence="7 9" id="KW-0238">DNA-binding</keyword>
<dbReference type="InterPro" id="IPR007046">
    <property type="entry name" value="RNA_pol_sigma_54_core-bd"/>
</dbReference>
<organism evidence="13 14">
    <name type="scientific">Flaviflagellibacter deserti</name>
    <dbReference type="NCBI Taxonomy" id="2267266"/>
    <lineage>
        <taxon>Bacteria</taxon>
        <taxon>Pseudomonadati</taxon>
        <taxon>Pseudomonadota</taxon>
        <taxon>Alphaproteobacteria</taxon>
        <taxon>Hyphomicrobiales</taxon>
        <taxon>Flaviflagellibacter</taxon>
    </lineage>
</organism>
<keyword evidence="5 9" id="KW-0805">Transcription regulation</keyword>
<evidence type="ECO:0000259" key="11">
    <source>
        <dbReference type="Pfam" id="PF04552"/>
    </source>
</evidence>
<protein>
    <recommendedName>
        <fullName evidence="9">RNA polymerase sigma-54 factor</fullName>
    </recommendedName>
</protein>